<proteinExistence type="predicted"/>
<reference evidence="2 3" key="1">
    <citation type="submission" date="2019-04" db="EMBL/GenBank/DDBJ databases">
        <title>genome sequence of strain W3.</title>
        <authorList>
            <person name="Gao J."/>
            <person name="Sun J."/>
        </authorList>
    </citation>
    <scope>NUCLEOTIDE SEQUENCE [LARGE SCALE GENOMIC DNA]</scope>
    <source>
        <strain evidence="2 3">W3</strain>
    </source>
</reference>
<dbReference type="AlphaFoldDB" id="A0A4S8PXI9"/>
<dbReference type="EMBL" id="STGU01000012">
    <property type="protein sequence ID" value="THV32959.1"/>
    <property type="molecule type" value="Genomic_DNA"/>
</dbReference>
<dbReference type="RefSeq" id="WP_136542665.1">
    <property type="nucleotide sequence ID" value="NZ_STGU01000012.1"/>
</dbReference>
<name>A0A4S8PXI9_9HYPH</name>
<evidence type="ECO:0000313" key="2">
    <source>
        <dbReference type="EMBL" id="THV32959.1"/>
    </source>
</evidence>
<organism evidence="2 3">
    <name type="scientific">Rhizobium rosettiformans W3</name>
    <dbReference type="NCBI Taxonomy" id="538378"/>
    <lineage>
        <taxon>Bacteria</taxon>
        <taxon>Pseudomonadati</taxon>
        <taxon>Pseudomonadota</taxon>
        <taxon>Alphaproteobacteria</taxon>
        <taxon>Hyphomicrobiales</taxon>
        <taxon>Rhizobiaceae</taxon>
        <taxon>Rhizobium/Agrobacterium group</taxon>
        <taxon>Rhizobium</taxon>
    </lineage>
</organism>
<comment type="caution">
    <text evidence="2">The sequence shown here is derived from an EMBL/GenBank/DDBJ whole genome shotgun (WGS) entry which is preliminary data.</text>
</comment>
<dbReference type="Proteomes" id="UP000307378">
    <property type="component" value="Unassembled WGS sequence"/>
</dbReference>
<evidence type="ECO:0000313" key="3">
    <source>
        <dbReference type="Proteomes" id="UP000307378"/>
    </source>
</evidence>
<evidence type="ECO:0000256" key="1">
    <source>
        <dbReference type="SAM" id="MobiDB-lite"/>
    </source>
</evidence>
<gene>
    <name evidence="2" type="ORF">FAA86_18890</name>
</gene>
<protein>
    <submittedName>
        <fullName evidence="2">Uncharacterized protein</fullName>
    </submittedName>
</protein>
<feature type="region of interest" description="Disordered" evidence="1">
    <location>
        <begin position="1"/>
        <end position="24"/>
    </location>
</feature>
<sequence length="72" mass="7869">MPKSMLVCGDENSPTDDGIPAAPQQPYDQKAVAAYIVLLKAVIRECHGNKDAVEELLNEYQLKAVELAKAKQ</sequence>
<accession>A0A4S8PXI9</accession>